<proteinExistence type="predicted"/>
<dbReference type="SUPFAM" id="SSF48452">
    <property type="entry name" value="TPR-like"/>
    <property type="match status" value="1"/>
</dbReference>
<gene>
    <name evidence="2" type="ORF">D1614_03885</name>
</gene>
<evidence type="ECO:0000313" key="3">
    <source>
        <dbReference type="Proteomes" id="UP000265926"/>
    </source>
</evidence>
<keyword evidence="1" id="KW-0802">TPR repeat</keyword>
<feature type="repeat" description="TPR" evidence="1">
    <location>
        <begin position="426"/>
        <end position="459"/>
    </location>
</feature>
<evidence type="ECO:0000256" key="1">
    <source>
        <dbReference type="PROSITE-ProRule" id="PRU00339"/>
    </source>
</evidence>
<dbReference type="EMBL" id="QWGR01000002">
    <property type="protein sequence ID" value="RIJ49893.1"/>
    <property type="molecule type" value="Genomic_DNA"/>
</dbReference>
<dbReference type="Proteomes" id="UP000265926">
    <property type="component" value="Unassembled WGS sequence"/>
</dbReference>
<dbReference type="OrthoDB" id="1522899at2"/>
<dbReference type="RefSeq" id="WP_119436581.1">
    <property type="nucleotide sequence ID" value="NZ_QWGR01000002.1"/>
</dbReference>
<protein>
    <submittedName>
        <fullName evidence="2">Tetratricopeptide repeat protein</fullName>
    </submittedName>
</protein>
<accession>A0A399T7J6</accession>
<feature type="repeat" description="TPR" evidence="1">
    <location>
        <begin position="389"/>
        <end position="422"/>
    </location>
</feature>
<comment type="caution">
    <text evidence="2">The sequence shown here is derived from an EMBL/GenBank/DDBJ whole genome shotgun (WGS) entry which is preliminary data.</text>
</comment>
<keyword evidence="3" id="KW-1185">Reference proteome</keyword>
<reference evidence="2 3" key="1">
    <citation type="submission" date="2018-08" db="EMBL/GenBank/DDBJ databases">
        <title>Pallidiluteibacterium maritimus gen. nov., sp. nov., isolated from coastal sediment.</title>
        <authorList>
            <person name="Zhou L.Y."/>
        </authorList>
    </citation>
    <scope>NUCLEOTIDE SEQUENCE [LARGE SCALE GENOMIC DNA]</scope>
    <source>
        <strain evidence="2 3">XSD2</strain>
    </source>
</reference>
<dbReference type="AlphaFoldDB" id="A0A399T7J6"/>
<dbReference type="Gene3D" id="1.25.40.10">
    <property type="entry name" value="Tetratricopeptide repeat domain"/>
    <property type="match status" value="1"/>
</dbReference>
<dbReference type="PROSITE" id="PS50005">
    <property type="entry name" value="TPR"/>
    <property type="match status" value="2"/>
</dbReference>
<dbReference type="InterPro" id="IPR019734">
    <property type="entry name" value="TPR_rpt"/>
</dbReference>
<dbReference type="InterPro" id="IPR011990">
    <property type="entry name" value="TPR-like_helical_dom_sf"/>
</dbReference>
<sequence length="550" mass="62399">MKALLRITLFYALLVITGITVAQAQRVLKGTVYMDGKPAAGITVEAQRGGMMMTSFDGKYEVEADAKTKRITFTFIDDKKTLDIEGKTGDVFDFAFTGELPSGEAGDDNGAGGEVNLGTADDLIKAGDETFRTEYSLYLEFYKQKDYKSAKPHWQVLYNQYPKSTENIYIQGAKMWEDFIEKATTKEDRLKLINEYMKIYDKRTKYFGEKGYVLGRKGAAWLTYRYKLCTDKGEAPEGDELIQVYKSGYEWLNESIKLQGAETEPTVLVLFMQTTVALFKLGELPKEQVVLNYETTTKVANEIITANKDEQNVKLVQETVLPFSEEIFGKSGAADCEVLEKIYLADFDANKDDINYIKTMLRRLGKANCTESELFAQATERLYELDPSAEAAFNMARRLIKKGDIAKAKEYYKMAMEQETDKELLASYYLQYGQVLYSESAYSEARSYARKVLEIQSDNCDANMLIGNIYVAASRSFEGKGVEKAAIFWVACDYYEKARRSEDCSIDAAQKIAEYKKYFPNKEEAFMEGLQAGATYKVGGWINENTRVRF</sequence>
<name>A0A399T7J6_9BACT</name>
<dbReference type="SMART" id="SM00028">
    <property type="entry name" value="TPR"/>
    <property type="match status" value="2"/>
</dbReference>
<evidence type="ECO:0000313" key="2">
    <source>
        <dbReference type="EMBL" id="RIJ49893.1"/>
    </source>
</evidence>
<organism evidence="2 3">
    <name type="scientific">Maribellus luteus</name>
    <dbReference type="NCBI Taxonomy" id="2305463"/>
    <lineage>
        <taxon>Bacteria</taxon>
        <taxon>Pseudomonadati</taxon>
        <taxon>Bacteroidota</taxon>
        <taxon>Bacteroidia</taxon>
        <taxon>Marinilabiliales</taxon>
        <taxon>Prolixibacteraceae</taxon>
        <taxon>Maribellus</taxon>
    </lineage>
</organism>